<accession>A0A2B7YTA7</accession>
<dbReference type="GO" id="GO:0003677">
    <property type="term" value="F:DNA binding"/>
    <property type="evidence" value="ECO:0007669"/>
    <property type="project" value="UniProtKB-KW"/>
</dbReference>
<sequence length="180" mass="19855">MPTVSLRKSGTSTPSAPTPPNPLPQVLQTPSGLAILEIQGTLNVPEPDLDAAGVSDSGTQQQNPNEFQTRIGRLVFPDYDPDKGPEDHAWMKRVYLYVGRHQRLTGEVKRLPRALALIQREQQEASERLADATATMGGATQCISQAKDDDEYDELEFVDIIHYKIIFSSRPEPVSDEGVD</sequence>
<name>A0A2B7YTA7_POLH7</name>
<dbReference type="AlphaFoldDB" id="A0A2B7YTA7"/>
<evidence type="ECO:0000313" key="9">
    <source>
        <dbReference type="Proteomes" id="UP000224634"/>
    </source>
</evidence>
<evidence type="ECO:0000256" key="4">
    <source>
        <dbReference type="ARBA" id="ARBA00023242"/>
    </source>
</evidence>
<evidence type="ECO:0000256" key="2">
    <source>
        <dbReference type="ARBA" id="ARBA00022705"/>
    </source>
</evidence>
<evidence type="ECO:0008006" key="10">
    <source>
        <dbReference type="Google" id="ProtNLM"/>
    </source>
</evidence>
<evidence type="ECO:0000313" key="8">
    <source>
        <dbReference type="EMBL" id="PGH27274.1"/>
    </source>
</evidence>
<dbReference type="EMBL" id="PDNA01000008">
    <property type="protein sequence ID" value="PGH27274.1"/>
    <property type="molecule type" value="Genomic_DNA"/>
</dbReference>
<evidence type="ECO:0000256" key="1">
    <source>
        <dbReference type="ARBA" id="ARBA00004123"/>
    </source>
</evidence>
<evidence type="ECO:0000256" key="5">
    <source>
        <dbReference type="ARBA" id="ARBA00023306"/>
    </source>
</evidence>
<reference evidence="8 9" key="1">
    <citation type="submission" date="2017-10" db="EMBL/GenBank/DDBJ databases">
        <title>Comparative genomics in systemic dimorphic fungi from Ajellomycetaceae.</title>
        <authorList>
            <person name="Munoz J.F."/>
            <person name="Mcewen J.G."/>
            <person name="Clay O.K."/>
            <person name="Cuomo C.A."/>
        </authorList>
    </citation>
    <scope>NUCLEOTIDE SEQUENCE [LARGE SCALE GENOMIC DNA]</scope>
    <source>
        <strain evidence="8 9">UAMH7299</strain>
    </source>
</reference>
<dbReference type="InterPro" id="IPR018607">
    <property type="entry name" value="Ctf8"/>
</dbReference>
<dbReference type="PANTHER" id="PTHR28605">
    <property type="entry name" value="CTF8, CHROMOSOME TRANSMISSION FIDELITY FACTOR 8 HOMOLOG (S. CEREVISIAE)"/>
    <property type="match status" value="1"/>
</dbReference>
<keyword evidence="9" id="KW-1185">Reference proteome</keyword>
<keyword evidence="5" id="KW-0131">Cell cycle</keyword>
<evidence type="ECO:0000256" key="3">
    <source>
        <dbReference type="ARBA" id="ARBA00023125"/>
    </source>
</evidence>
<proteinExistence type="inferred from homology"/>
<dbReference type="GO" id="GO:0031390">
    <property type="term" value="C:Ctf18 RFC-like complex"/>
    <property type="evidence" value="ECO:0007669"/>
    <property type="project" value="InterPro"/>
</dbReference>
<keyword evidence="3" id="KW-0238">DNA-binding</keyword>
<protein>
    <recommendedName>
        <fullName evidence="10">Sister chromatid cohesion protein Ctf8</fullName>
    </recommendedName>
</protein>
<organism evidence="8 9">
    <name type="scientific">Polytolypa hystricis (strain UAMH7299)</name>
    <dbReference type="NCBI Taxonomy" id="1447883"/>
    <lineage>
        <taxon>Eukaryota</taxon>
        <taxon>Fungi</taxon>
        <taxon>Dikarya</taxon>
        <taxon>Ascomycota</taxon>
        <taxon>Pezizomycotina</taxon>
        <taxon>Eurotiomycetes</taxon>
        <taxon>Eurotiomycetidae</taxon>
        <taxon>Onygenales</taxon>
        <taxon>Onygenales incertae sedis</taxon>
        <taxon>Polytolypa</taxon>
    </lineage>
</organism>
<dbReference type="Proteomes" id="UP000224634">
    <property type="component" value="Unassembled WGS sequence"/>
</dbReference>
<comment type="similarity">
    <text evidence="6">Belongs to the CTF8 family.</text>
</comment>
<dbReference type="GO" id="GO:0007064">
    <property type="term" value="P:mitotic sister chromatid cohesion"/>
    <property type="evidence" value="ECO:0007669"/>
    <property type="project" value="InterPro"/>
</dbReference>
<keyword evidence="4" id="KW-0539">Nucleus</keyword>
<dbReference type="STRING" id="1447883.A0A2B7YTA7"/>
<evidence type="ECO:0000256" key="6">
    <source>
        <dbReference type="ARBA" id="ARBA00038447"/>
    </source>
</evidence>
<dbReference type="Pfam" id="PF09696">
    <property type="entry name" value="Ctf8"/>
    <property type="match status" value="1"/>
</dbReference>
<dbReference type="PANTHER" id="PTHR28605:SF1">
    <property type="entry name" value="CHROMOSOME TRANSMISSION FIDELITY FACTOR 8"/>
    <property type="match status" value="1"/>
</dbReference>
<dbReference type="OrthoDB" id="121932at2759"/>
<gene>
    <name evidence="8" type="ORF">AJ80_00984</name>
</gene>
<keyword evidence="2" id="KW-0235">DNA replication</keyword>
<dbReference type="GO" id="GO:0006260">
    <property type="term" value="P:DNA replication"/>
    <property type="evidence" value="ECO:0007669"/>
    <property type="project" value="UniProtKB-KW"/>
</dbReference>
<comment type="subcellular location">
    <subcellularLocation>
        <location evidence="1">Nucleus</location>
    </subcellularLocation>
</comment>
<comment type="caution">
    <text evidence="8">The sequence shown here is derived from an EMBL/GenBank/DDBJ whole genome shotgun (WGS) entry which is preliminary data.</text>
</comment>
<feature type="region of interest" description="Disordered" evidence="7">
    <location>
        <begin position="1"/>
        <end position="26"/>
    </location>
</feature>
<evidence type="ECO:0000256" key="7">
    <source>
        <dbReference type="SAM" id="MobiDB-lite"/>
    </source>
</evidence>